<feature type="transmembrane region" description="Helical" evidence="1">
    <location>
        <begin position="226"/>
        <end position="245"/>
    </location>
</feature>
<dbReference type="RefSeq" id="WP_016484011.1">
    <property type="nucleotide sequence ID" value="NC_021487.1"/>
</dbReference>
<dbReference type="InterPro" id="IPR046642">
    <property type="entry name" value="DUF6754"/>
</dbReference>
<evidence type="ECO:0000313" key="4">
    <source>
        <dbReference type="Proteomes" id="UP000014227"/>
    </source>
</evidence>
<gene>
    <name evidence="3" type="ORF">CCALI_02714</name>
</gene>
<dbReference type="PATRIC" id="fig|1303518.3.peg.2816"/>
<keyword evidence="4" id="KW-1185">Reference proteome</keyword>
<dbReference type="HOGENOM" id="CLU_079855_0_0_0"/>
<sequence length="257" mass="27742">MLHANSAVRILIPLFSVILLAAIYAAGQRPLFIRRIYGLTALEEAVGRATEMGRPMLGVPGLGGIDIVTLQAVAILAYVARIGCRYRTQLLVPVADTTLLPLVQETLQDVYVSEGRPELFEPENVRFLSNRQFSFAAAVAGTILQERTAACFYFGSFFAEALIFSEVGQQIGAIQIAGTPSTLQIPFFIATCDYVIIGDEFYAASAYLTREPVLLGSIIGQDLCKLLIIAGVLVGTVVASLWPTYLPLIKGFFMGAG</sequence>
<evidence type="ECO:0000256" key="1">
    <source>
        <dbReference type="SAM" id="Phobius"/>
    </source>
</evidence>
<keyword evidence="1" id="KW-0472">Membrane</keyword>
<dbReference type="eggNOG" id="ENOG502ZASA">
    <property type="taxonomic scope" value="Bacteria"/>
</dbReference>
<dbReference type="Proteomes" id="UP000014227">
    <property type="component" value="Chromosome I"/>
</dbReference>
<feature type="domain" description="DUF6754" evidence="2">
    <location>
        <begin position="11"/>
        <end position="240"/>
    </location>
</feature>
<keyword evidence="1" id="KW-1133">Transmembrane helix</keyword>
<evidence type="ECO:0000259" key="2">
    <source>
        <dbReference type="Pfam" id="PF20539"/>
    </source>
</evidence>
<protein>
    <recommendedName>
        <fullName evidence="2">DUF6754 domain-containing protein</fullName>
    </recommendedName>
</protein>
<dbReference type="InParanoid" id="S0F049"/>
<proteinExistence type="predicted"/>
<evidence type="ECO:0000313" key="3">
    <source>
        <dbReference type="EMBL" id="CCW36503.1"/>
    </source>
</evidence>
<dbReference type="Pfam" id="PF20539">
    <property type="entry name" value="DUF6754"/>
    <property type="match status" value="1"/>
</dbReference>
<feature type="transmembrane region" description="Helical" evidence="1">
    <location>
        <begin position="6"/>
        <end position="26"/>
    </location>
</feature>
<accession>S0F049</accession>
<dbReference type="STRING" id="454171.CP488_01376"/>
<dbReference type="OrthoDB" id="9783046at2"/>
<dbReference type="AlphaFoldDB" id="S0F049"/>
<name>S0F049_CHTCT</name>
<dbReference type="EMBL" id="HF951689">
    <property type="protein sequence ID" value="CCW36503.1"/>
    <property type="molecule type" value="Genomic_DNA"/>
</dbReference>
<reference evidence="4" key="1">
    <citation type="submission" date="2013-03" db="EMBL/GenBank/DDBJ databases">
        <title>Genome sequence of Chthonomonas calidirosea, the first sequenced genome from the Armatimonadetes phylum (formally candidate division OP10).</title>
        <authorList>
            <person name="Lee K.C.Y."/>
            <person name="Morgan X.C."/>
            <person name="Dunfield P.F."/>
            <person name="Tamas I."/>
            <person name="Houghton K.M."/>
            <person name="Vyssotski M."/>
            <person name="Ryan J.L.J."/>
            <person name="Lagutin K."/>
            <person name="McDonald I.R."/>
            <person name="Stott M.B."/>
        </authorList>
    </citation>
    <scope>NUCLEOTIDE SEQUENCE [LARGE SCALE GENOMIC DNA]</scope>
    <source>
        <strain evidence="4">DSM 23976 / ICMP 18418 / T49</strain>
    </source>
</reference>
<keyword evidence="1" id="KW-0812">Transmembrane</keyword>
<dbReference type="KEGG" id="ccz:CCALI_02714"/>
<organism evidence="3 4">
    <name type="scientific">Chthonomonas calidirosea (strain DSM 23976 / ICMP 18418 / T49)</name>
    <dbReference type="NCBI Taxonomy" id="1303518"/>
    <lineage>
        <taxon>Bacteria</taxon>
        <taxon>Bacillati</taxon>
        <taxon>Armatimonadota</taxon>
        <taxon>Chthonomonadia</taxon>
        <taxon>Chthonomonadales</taxon>
        <taxon>Chthonomonadaceae</taxon>
        <taxon>Chthonomonas</taxon>
    </lineage>
</organism>